<gene>
    <name evidence="1" type="ORF">HPP92_027913</name>
</gene>
<evidence type="ECO:0000313" key="1">
    <source>
        <dbReference type="EMBL" id="KAG0448314.1"/>
    </source>
</evidence>
<sequence length="59" mass="5994">MMDSQIFLHAGTADNGPLDFVAIGRASVGVGCGEESGPLVLASVWGLASEKGNEEMGIT</sequence>
<evidence type="ECO:0000313" key="2">
    <source>
        <dbReference type="Proteomes" id="UP000636800"/>
    </source>
</evidence>
<accession>A0A835U3M5</accession>
<dbReference type="OrthoDB" id="446113at2759"/>
<protein>
    <submittedName>
        <fullName evidence="1">Uncharacterized protein</fullName>
    </submittedName>
</protein>
<dbReference type="AlphaFoldDB" id="A0A835U3M5"/>
<dbReference type="EMBL" id="JADCNL010000338">
    <property type="protein sequence ID" value="KAG0448314.1"/>
    <property type="molecule type" value="Genomic_DNA"/>
</dbReference>
<name>A0A835U3M5_VANPL</name>
<keyword evidence="2" id="KW-1185">Reference proteome</keyword>
<dbReference type="Proteomes" id="UP000636800">
    <property type="component" value="Unassembled WGS sequence"/>
</dbReference>
<organism evidence="1 2">
    <name type="scientific">Vanilla planifolia</name>
    <name type="common">Vanilla</name>
    <dbReference type="NCBI Taxonomy" id="51239"/>
    <lineage>
        <taxon>Eukaryota</taxon>
        <taxon>Viridiplantae</taxon>
        <taxon>Streptophyta</taxon>
        <taxon>Embryophyta</taxon>
        <taxon>Tracheophyta</taxon>
        <taxon>Spermatophyta</taxon>
        <taxon>Magnoliopsida</taxon>
        <taxon>Liliopsida</taxon>
        <taxon>Asparagales</taxon>
        <taxon>Orchidaceae</taxon>
        <taxon>Vanilloideae</taxon>
        <taxon>Vanilleae</taxon>
        <taxon>Vanilla</taxon>
    </lineage>
</organism>
<comment type="caution">
    <text evidence="1">The sequence shown here is derived from an EMBL/GenBank/DDBJ whole genome shotgun (WGS) entry which is preliminary data.</text>
</comment>
<reference evidence="1 2" key="1">
    <citation type="journal article" date="2020" name="Nat. Food">
        <title>A phased Vanilla planifolia genome enables genetic improvement of flavour and production.</title>
        <authorList>
            <person name="Hasing T."/>
            <person name="Tang H."/>
            <person name="Brym M."/>
            <person name="Khazi F."/>
            <person name="Huang T."/>
            <person name="Chambers A.H."/>
        </authorList>
    </citation>
    <scope>NUCLEOTIDE SEQUENCE [LARGE SCALE GENOMIC DNA]</scope>
    <source>
        <tissue evidence="1">Leaf</tissue>
    </source>
</reference>
<proteinExistence type="predicted"/>